<reference evidence="1" key="1">
    <citation type="submission" date="2019-03" db="EMBL/GenBank/DDBJ databases">
        <authorList>
            <person name="Mank J."/>
            <person name="Almeida P."/>
        </authorList>
    </citation>
    <scope>NUCLEOTIDE SEQUENCE</scope>
    <source>
        <strain evidence="1">78183</strain>
    </source>
</reference>
<dbReference type="AlphaFoldDB" id="A0A6N2KFZ6"/>
<dbReference type="EMBL" id="CAADRP010000324">
    <property type="protein sequence ID" value="VFU26607.1"/>
    <property type="molecule type" value="Genomic_DNA"/>
</dbReference>
<sequence length="73" mass="8413">MSCKIEAELRHRLNAFFCNVYAKLSNPRLDCLAGLFMMSLQTERLINWHVTKCFACISMKVEVAILNSTFINI</sequence>
<accession>A0A6N2KFZ6</accession>
<organism evidence="1">
    <name type="scientific">Salix viminalis</name>
    <name type="common">Common osier</name>
    <name type="synonym">Basket willow</name>
    <dbReference type="NCBI Taxonomy" id="40686"/>
    <lineage>
        <taxon>Eukaryota</taxon>
        <taxon>Viridiplantae</taxon>
        <taxon>Streptophyta</taxon>
        <taxon>Embryophyta</taxon>
        <taxon>Tracheophyta</taxon>
        <taxon>Spermatophyta</taxon>
        <taxon>Magnoliopsida</taxon>
        <taxon>eudicotyledons</taxon>
        <taxon>Gunneridae</taxon>
        <taxon>Pentapetalae</taxon>
        <taxon>rosids</taxon>
        <taxon>fabids</taxon>
        <taxon>Malpighiales</taxon>
        <taxon>Salicaceae</taxon>
        <taxon>Saliceae</taxon>
        <taxon>Salix</taxon>
    </lineage>
</organism>
<gene>
    <name evidence="1" type="ORF">SVIM_LOCUS72485</name>
</gene>
<evidence type="ECO:0000313" key="1">
    <source>
        <dbReference type="EMBL" id="VFU26607.1"/>
    </source>
</evidence>
<protein>
    <submittedName>
        <fullName evidence="1">Uncharacterized protein</fullName>
    </submittedName>
</protein>
<proteinExistence type="predicted"/>
<name>A0A6N2KFZ6_SALVM</name>